<name>A0AAV9HKE6_9PEZI</name>
<reference evidence="1" key="2">
    <citation type="submission" date="2023-06" db="EMBL/GenBank/DDBJ databases">
        <authorList>
            <consortium name="Lawrence Berkeley National Laboratory"/>
            <person name="Mondo S.J."/>
            <person name="Hensen N."/>
            <person name="Bonometti L."/>
            <person name="Westerberg I."/>
            <person name="Brannstrom I.O."/>
            <person name="Guillou S."/>
            <person name="Cros-Aarteil S."/>
            <person name="Calhoun S."/>
            <person name="Haridas S."/>
            <person name="Kuo A."/>
            <person name="Pangilinan J."/>
            <person name="Riley R."/>
            <person name="Labutti K."/>
            <person name="Andreopoulos B."/>
            <person name="Lipzen A."/>
            <person name="Chen C."/>
            <person name="Yanf M."/>
            <person name="Daum C."/>
            <person name="Ng V."/>
            <person name="Clum A."/>
            <person name="Steindorff A."/>
            <person name="Ohm R."/>
            <person name="Martin F."/>
            <person name="Silar P."/>
            <person name="Natvig D."/>
            <person name="Lalanne C."/>
            <person name="Gautier V."/>
            <person name="Ament-Velasquez S.L."/>
            <person name="Kruys A."/>
            <person name="Hutchinson M.I."/>
            <person name="Powell A.J."/>
            <person name="Barry K."/>
            <person name="Miller A.N."/>
            <person name="Grigoriev I.V."/>
            <person name="Debuchy R."/>
            <person name="Gladieux P."/>
            <person name="Thoren M.H."/>
            <person name="Johannesson H."/>
        </authorList>
    </citation>
    <scope>NUCLEOTIDE SEQUENCE</scope>
    <source>
        <strain evidence="1">PSN324</strain>
    </source>
</reference>
<evidence type="ECO:0000313" key="1">
    <source>
        <dbReference type="EMBL" id="KAK4461193.1"/>
    </source>
</evidence>
<gene>
    <name evidence="1" type="ORF">QBC42DRAFT_252674</name>
</gene>
<evidence type="ECO:0000313" key="2">
    <source>
        <dbReference type="Proteomes" id="UP001321749"/>
    </source>
</evidence>
<comment type="caution">
    <text evidence="1">The sequence shown here is derived from an EMBL/GenBank/DDBJ whole genome shotgun (WGS) entry which is preliminary data.</text>
</comment>
<proteinExistence type="predicted"/>
<dbReference type="EMBL" id="MU864995">
    <property type="protein sequence ID" value="KAK4461193.1"/>
    <property type="molecule type" value="Genomic_DNA"/>
</dbReference>
<dbReference type="AlphaFoldDB" id="A0AAV9HKE6"/>
<accession>A0AAV9HKE6</accession>
<protein>
    <submittedName>
        <fullName evidence="1">Uncharacterized protein</fullName>
    </submittedName>
</protein>
<reference evidence="1" key="1">
    <citation type="journal article" date="2023" name="Mol. Phylogenet. Evol.">
        <title>Genome-scale phylogeny and comparative genomics of the fungal order Sordariales.</title>
        <authorList>
            <person name="Hensen N."/>
            <person name="Bonometti L."/>
            <person name="Westerberg I."/>
            <person name="Brannstrom I.O."/>
            <person name="Guillou S."/>
            <person name="Cros-Aarteil S."/>
            <person name="Calhoun S."/>
            <person name="Haridas S."/>
            <person name="Kuo A."/>
            <person name="Mondo S."/>
            <person name="Pangilinan J."/>
            <person name="Riley R."/>
            <person name="LaButti K."/>
            <person name="Andreopoulos B."/>
            <person name="Lipzen A."/>
            <person name="Chen C."/>
            <person name="Yan M."/>
            <person name="Daum C."/>
            <person name="Ng V."/>
            <person name="Clum A."/>
            <person name="Steindorff A."/>
            <person name="Ohm R.A."/>
            <person name="Martin F."/>
            <person name="Silar P."/>
            <person name="Natvig D.O."/>
            <person name="Lalanne C."/>
            <person name="Gautier V."/>
            <person name="Ament-Velasquez S.L."/>
            <person name="Kruys A."/>
            <person name="Hutchinson M.I."/>
            <person name="Powell A.J."/>
            <person name="Barry K."/>
            <person name="Miller A.N."/>
            <person name="Grigoriev I.V."/>
            <person name="Debuchy R."/>
            <person name="Gladieux P."/>
            <person name="Hiltunen Thoren M."/>
            <person name="Johannesson H."/>
        </authorList>
    </citation>
    <scope>NUCLEOTIDE SEQUENCE</scope>
    <source>
        <strain evidence="1">PSN324</strain>
    </source>
</reference>
<sequence length="364" mass="39433">MNTAKERKDSRFALAFVKAARWTAATTEAITSTAAAITSAPAVITGHVALASYLPTIQTPSSFSSSSSSSSSKSLFTSAAADYLPQTLSSPIPIPTTLPPPLPTSWPDLTKITDSLARIPWSPRKTLPPGSSTMEMQFRSLAAATTAPQGIAHVDDVLAIQGDWHCYYDQDEGDYVGRLLEGDLMEEIEEAYGEVSCWRPGVEAGGEGGGGGGELGDEEGGVWAYCFDGRGISVRRVENYGLIDAMDGWFEGAREEERYKSVLKGLGSCVLEEDEEEEDGVGNCLARLYFRPWQVKLFRELAGMQLWTIFVAKIASAANRTRGPSMATMDFTTKPLTLGLVELVKAQPVIVLKISKWTKLENSR</sequence>
<organism evidence="1 2">
    <name type="scientific">Cladorrhinum samala</name>
    <dbReference type="NCBI Taxonomy" id="585594"/>
    <lineage>
        <taxon>Eukaryota</taxon>
        <taxon>Fungi</taxon>
        <taxon>Dikarya</taxon>
        <taxon>Ascomycota</taxon>
        <taxon>Pezizomycotina</taxon>
        <taxon>Sordariomycetes</taxon>
        <taxon>Sordariomycetidae</taxon>
        <taxon>Sordariales</taxon>
        <taxon>Podosporaceae</taxon>
        <taxon>Cladorrhinum</taxon>
    </lineage>
</organism>
<keyword evidence="2" id="KW-1185">Reference proteome</keyword>
<dbReference type="Proteomes" id="UP001321749">
    <property type="component" value="Unassembled WGS sequence"/>
</dbReference>